<sequence>MTILLTYDLGGTSLRCGLYSTSERQLLIREVCPTPNYQRSGTRQTVLLDQVIDAMRHAALALIAQSGHRPEAVVAGVPGPVNEEGLLLGAPTILGEQLSRPFPFKTRLSAAVGLPTTVMNDITAAGYRYACDGQKDFCLVSIGSGIGAKLFLNSVPVLGVSFDAGELGHVTWSSIPDAPICDCGEIGHIGAYASGRGVASLVQGQANKDPLGFAASRLAGTAMNTMDIAQAFVTGDPWTTNCIETSLIPLAAGLAATRSIVGVERYIVIGGFAFAVGTPYISLMARQCNEHYNWPGWGTAFQMGYVDDDNGLVGAGRYGEDRRNA</sequence>
<dbReference type="PANTHER" id="PTHR18964:SF149">
    <property type="entry name" value="BIFUNCTIONAL UDP-N-ACETYLGLUCOSAMINE 2-EPIMERASE_N-ACETYLMANNOSAMINE KINASE"/>
    <property type="match status" value="1"/>
</dbReference>
<organism evidence="2 3">
    <name type="scientific">Candidatus Burkholderia verschuerenii</name>
    <dbReference type="NCBI Taxonomy" id="242163"/>
    <lineage>
        <taxon>Bacteria</taxon>
        <taxon>Pseudomonadati</taxon>
        <taxon>Pseudomonadota</taxon>
        <taxon>Betaproteobacteria</taxon>
        <taxon>Burkholderiales</taxon>
        <taxon>Burkholderiaceae</taxon>
        <taxon>Burkholderia</taxon>
    </lineage>
</organism>
<dbReference type="Gene3D" id="3.30.420.40">
    <property type="match status" value="2"/>
</dbReference>
<dbReference type="OrthoDB" id="9810372at2"/>
<keyword evidence="3" id="KW-1185">Reference proteome</keyword>
<dbReference type="InterPro" id="IPR043129">
    <property type="entry name" value="ATPase_NBD"/>
</dbReference>
<reference evidence="3" key="1">
    <citation type="submission" date="2015-06" db="EMBL/GenBank/DDBJ databases">
        <title>Comparative genomics of Burkholderia leaf nodule symbionts.</title>
        <authorList>
            <person name="Carlier A."/>
            <person name="Eberl L."/>
            <person name="Pinto-Carbo M."/>
        </authorList>
    </citation>
    <scope>NUCLEOTIDE SEQUENCE [LARGE SCALE GENOMIC DNA]</scope>
    <source>
        <strain evidence="3">UZHbot4</strain>
    </source>
</reference>
<evidence type="ECO:0000313" key="3">
    <source>
        <dbReference type="Proteomes" id="UP000036959"/>
    </source>
</evidence>
<comment type="similarity">
    <text evidence="1">Belongs to the ROK (NagC/XylR) family.</text>
</comment>
<evidence type="ECO:0000256" key="1">
    <source>
        <dbReference type="ARBA" id="ARBA00006479"/>
    </source>
</evidence>
<proteinExistence type="inferred from homology"/>
<accession>A0A0L0M6S3</accession>
<dbReference type="PATRIC" id="fig|242163.4.peg.3236"/>
<gene>
    <name evidence="2" type="ORF">BVER_02328</name>
</gene>
<dbReference type="SUPFAM" id="SSF53067">
    <property type="entry name" value="Actin-like ATPase domain"/>
    <property type="match status" value="1"/>
</dbReference>
<dbReference type="InterPro" id="IPR000600">
    <property type="entry name" value="ROK"/>
</dbReference>
<dbReference type="EMBL" id="LFJJ01000227">
    <property type="protein sequence ID" value="KND57649.1"/>
    <property type="molecule type" value="Genomic_DNA"/>
</dbReference>
<keyword evidence="2" id="KW-0808">Transferase</keyword>
<dbReference type="GO" id="GO:0016301">
    <property type="term" value="F:kinase activity"/>
    <property type="evidence" value="ECO:0007669"/>
    <property type="project" value="UniProtKB-KW"/>
</dbReference>
<dbReference type="RefSeq" id="WP_050455674.1">
    <property type="nucleotide sequence ID" value="NZ_LFJJ01000227.1"/>
</dbReference>
<dbReference type="Proteomes" id="UP000036959">
    <property type="component" value="Unassembled WGS sequence"/>
</dbReference>
<dbReference type="PANTHER" id="PTHR18964">
    <property type="entry name" value="ROK (REPRESSOR, ORF, KINASE) FAMILY"/>
    <property type="match status" value="1"/>
</dbReference>
<evidence type="ECO:0000313" key="2">
    <source>
        <dbReference type="EMBL" id="KND57649.1"/>
    </source>
</evidence>
<protein>
    <submittedName>
        <fullName evidence="2">N-acetylmannosamine kinase</fullName>
    </submittedName>
</protein>
<dbReference type="Pfam" id="PF00480">
    <property type="entry name" value="ROK"/>
    <property type="match status" value="1"/>
</dbReference>
<name>A0A0L0M6S3_9BURK</name>
<dbReference type="AlphaFoldDB" id="A0A0L0M6S3"/>
<keyword evidence="2" id="KW-0418">Kinase</keyword>
<comment type="caution">
    <text evidence="2">The sequence shown here is derived from an EMBL/GenBank/DDBJ whole genome shotgun (WGS) entry which is preliminary data.</text>
</comment>